<feature type="transmembrane region" description="Helical" evidence="6">
    <location>
        <begin position="91"/>
        <end position="109"/>
    </location>
</feature>
<dbReference type="AlphaFoldDB" id="A0A1E3P646"/>
<evidence type="ECO:0000256" key="5">
    <source>
        <dbReference type="ARBA" id="ARBA00023136"/>
    </source>
</evidence>
<evidence type="ECO:0000256" key="3">
    <source>
        <dbReference type="ARBA" id="ARBA00022692"/>
    </source>
</evidence>
<dbReference type="Pfam" id="PF03348">
    <property type="entry name" value="Serinc"/>
    <property type="match status" value="1"/>
</dbReference>
<dbReference type="OrthoDB" id="5963193at2759"/>
<feature type="transmembrane region" description="Helical" evidence="6">
    <location>
        <begin position="297"/>
        <end position="315"/>
    </location>
</feature>
<evidence type="ECO:0000313" key="7">
    <source>
        <dbReference type="EMBL" id="ODQ60750.1"/>
    </source>
</evidence>
<evidence type="ECO:0000256" key="2">
    <source>
        <dbReference type="ARBA" id="ARBA00006665"/>
    </source>
</evidence>
<dbReference type="PANTHER" id="PTHR10383:SF9">
    <property type="entry name" value="SERINE INCORPORATOR, ISOFORM F"/>
    <property type="match status" value="1"/>
</dbReference>
<evidence type="ECO:0000313" key="8">
    <source>
        <dbReference type="Proteomes" id="UP000094112"/>
    </source>
</evidence>
<feature type="transmembrane region" description="Helical" evidence="6">
    <location>
        <begin position="228"/>
        <end position="245"/>
    </location>
</feature>
<dbReference type="EMBL" id="KV454209">
    <property type="protein sequence ID" value="ODQ60750.1"/>
    <property type="molecule type" value="Genomic_DNA"/>
</dbReference>
<organism evidence="7 8">
    <name type="scientific">Wickerhamomyces anomalus (strain ATCC 58044 / CBS 1984 / NCYC 433 / NRRL Y-366-8)</name>
    <name type="common">Yeast</name>
    <name type="synonym">Hansenula anomala</name>
    <dbReference type="NCBI Taxonomy" id="683960"/>
    <lineage>
        <taxon>Eukaryota</taxon>
        <taxon>Fungi</taxon>
        <taxon>Dikarya</taxon>
        <taxon>Ascomycota</taxon>
        <taxon>Saccharomycotina</taxon>
        <taxon>Saccharomycetes</taxon>
        <taxon>Phaffomycetales</taxon>
        <taxon>Wickerhamomycetaceae</taxon>
        <taxon>Wickerhamomyces</taxon>
    </lineage>
</organism>
<accession>A0A1E3P646</accession>
<protein>
    <recommendedName>
        <fullName evidence="9">Membrane protein TMS1</fullName>
    </recommendedName>
</protein>
<feature type="transmembrane region" description="Helical" evidence="6">
    <location>
        <begin position="191"/>
        <end position="216"/>
    </location>
</feature>
<sequence>MGAIVSLPFQIAGTWVASCCGSMCFSLVSKSFKSIGSSFSTRLSYAFLFLLNTILSWVMLTDFARSKLEKLSKFQCEGVECGFFAVHRINFSLGIFHVILAAMLVGVHSTTNPRSKIQNNFWAPKILLWLVFIVVSFLIPDKFYIGWSTYVSVFCGALFLLIGLILLVDFAHEWAETCIEHVENEDEYSSVWKTILISGTSLMYLGSLVMTILIYVFFCKSGCSMNQAAATVNLILSIIITVLSLNRTIQEYNPNCGLAQAAIVSVYCTYLTLSACASEPDDKQCNPLIRSRGTRTASVVLGAIFTFITIAYTTTRAAANSAFNGNNGGGAITINYDDPVSTEPIISTQPSARNEMRLQAIREAVAVGTLPESALHDQSWLYDDEDDEDEEKVSTKYNYALFHIIFFFATQWIAVLLTMNVQQDDFGDFVPVGRTYFYSWVKIVSAWICYLIYGWSLVAPVLMPERFGF</sequence>
<dbReference type="InterPro" id="IPR005016">
    <property type="entry name" value="TDE1/TMS"/>
</dbReference>
<evidence type="ECO:0008006" key="9">
    <source>
        <dbReference type="Google" id="ProtNLM"/>
    </source>
</evidence>
<gene>
    <name evidence="7" type="ORF">WICANDRAFT_83084</name>
</gene>
<dbReference type="RefSeq" id="XP_019039957.1">
    <property type="nucleotide sequence ID" value="XM_019185486.1"/>
</dbReference>
<keyword evidence="5 6" id="KW-0472">Membrane</keyword>
<comment type="subcellular location">
    <subcellularLocation>
        <location evidence="1">Membrane</location>
        <topology evidence="1">Multi-pass membrane protein</topology>
    </subcellularLocation>
</comment>
<keyword evidence="4 6" id="KW-1133">Transmembrane helix</keyword>
<reference evidence="7 8" key="1">
    <citation type="journal article" date="2016" name="Proc. Natl. Acad. Sci. U.S.A.">
        <title>Comparative genomics of biotechnologically important yeasts.</title>
        <authorList>
            <person name="Riley R."/>
            <person name="Haridas S."/>
            <person name="Wolfe K.H."/>
            <person name="Lopes M.R."/>
            <person name="Hittinger C.T."/>
            <person name="Goeker M."/>
            <person name="Salamov A.A."/>
            <person name="Wisecaver J.H."/>
            <person name="Long T.M."/>
            <person name="Calvey C.H."/>
            <person name="Aerts A.L."/>
            <person name="Barry K.W."/>
            <person name="Choi C."/>
            <person name="Clum A."/>
            <person name="Coughlan A.Y."/>
            <person name="Deshpande S."/>
            <person name="Douglass A.P."/>
            <person name="Hanson S.J."/>
            <person name="Klenk H.-P."/>
            <person name="LaButti K.M."/>
            <person name="Lapidus A."/>
            <person name="Lindquist E.A."/>
            <person name="Lipzen A.M."/>
            <person name="Meier-Kolthoff J.P."/>
            <person name="Ohm R.A."/>
            <person name="Otillar R.P."/>
            <person name="Pangilinan J.L."/>
            <person name="Peng Y."/>
            <person name="Rokas A."/>
            <person name="Rosa C.A."/>
            <person name="Scheuner C."/>
            <person name="Sibirny A.A."/>
            <person name="Slot J.C."/>
            <person name="Stielow J.B."/>
            <person name="Sun H."/>
            <person name="Kurtzman C.P."/>
            <person name="Blackwell M."/>
            <person name="Grigoriev I.V."/>
            <person name="Jeffries T.W."/>
        </authorList>
    </citation>
    <scope>NUCLEOTIDE SEQUENCE [LARGE SCALE GENOMIC DNA]</scope>
    <source>
        <strain evidence="8">ATCC 58044 / CBS 1984 / NCYC 433 / NRRL Y-366-8</strain>
    </source>
</reference>
<feature type="transmembrane region" description="Helical" evidence="6">
    <location>
        <begin position="440"/>
        <end position="463"/>
    </location>
</feature>
<dbReference type="GeneID" id="30202732"/>
<evidence type="ECO:0000256" key="4">
    <source>
        <dbReference type="ARBA" id="ARBA00022989"/>
    </source>
</evidence>
<dbReference type="Proteomes" id="UP000094112">
    <property type="component" value="Unassembled WGS sequence"/>
</dbReference>
<dbReference type="GO" id="GO:0045121">
    <property type="term" value="C:membrane raft"/>
    <property type="evidence" value="ECO:0007669"/>
    <property type="project" value="EnsemblFungi"/>
</dbReference>
<dbReference type="PANTHER" id="PTHR10383">
    <property type="entry name" value="SERINE INCORPORATOR"/>
    <property type="match status" value="1"/>
</dbReference>
<comment type="similarity">
    <text evidence="2">Belongs to the TDE1 family.</text>
</comment>
<feature type="transmembrane region" description="Helical" evidence="6">
    <location>
        <begin position="257"/>
        <end position="276"/>
    </location>
</feature>
<dbReference type="STRING" id="683960.A0A1E3P646"/>
<proteinExistence type="inferred from homology"/>
<keyword evidence="8" id="KW-1185">Reference proteome</keyword>
<dbReference type="GO" id="GO:0005768">
    <property type="term" value="C:endosome"/>
    <property type="evidence" value="ECO:0007669"/>
    <property type="project" value="EnsemblFungi"/>
</dbReference>
<evidence type="ECO:0000256" key="1">
    <source>
        <dbReference type="ARBA" id="ARBA00004141"/>
    </source>
</evidence>
<feature type="transmembrane region" description="Helical" evidence="6">
    <location>
        <begin position="121"/>
        <end position="139"/>
    </location>
</feature>
<feature type="transmembrane region" description="Helical" evidence="6">
    <location>
        <begin position="151"/>
        <end position="171"/>
    </location>
</feature>
<evidence type="ECO:0000256" key="6">
    <source>
        <dbReference type="SAM" id="Phobius"/>
    </source>
</evidence>
<keyword evidence="3 6" id="KW-0812">Transmembrane</keyword>
<feature type="transmembrane region" description="Helical" evidence="6">
    <location>
        <begin position="43"/>
        <end position="64"/>
    </location>
</feature>
<feature type="transmembrane region" description="Helical" evidence="6">
    <location>
        <begin position="399"/>
        <end position="419"/>
    </location>
</feature>
<name>A0A1E3P646_WICAA</name>
<dbReference type="GO" id="GO:0000329">
    <property type="term" value="C:fungal-type vacuole membrane"/>
    <property type="evidence" value="ECO:0007669"/>
    <property type="project" value="EnsemblFungi"/>
</dbReference>